<evidence type="ECO:0000256" key="5">
    <source>
        <dbReference type="ARBA" id="ARBA00023136"/>
    </source>
</evidence>
<dbReference type="InterPro" id="IPR052159">
    <property type="entry name" value="Competence_DNA_uptake"/>
</dbReference>
<comment type="subcellular location">
    <subcellularLocation>
        <location evidence="1">Cell membrane</location>
        <topology evidence="1">Multi-pass membrane protein</topology>
    </subcellularLocation>
</comment>
<feature type="domain" description="Metallo-beta-lactamase" evidence="8">
    <location>
        <begin position="522"/>
        <end position="701"/>
    </location>
</feature>
<keyword evidence="2" id="KW-1003">Cell membrane</keyword>
<dbReference type="SUPFAM" id="SSF56281">
    <property type="entry name" value="Metallo-hydrolase/oxidoreductase"/>
    <property type="match status" value="1"/>
</dbReference>
<dbReference type="InterPro" id="IPR004477">
    <property type="entry name" value="ComEC_N"/>
</dbReference>
<evidence type="ECO:0000313" key="9">
    <source>
        <dbReference type="EMBL" id="RTR06126.1"/>
    </source>
</evidence>
<reference evidence="9 10" key="1">
    <citation type="submission" date="2018-12" db="EMBL/GenBank/DDBJ databases">
        <authorList>
            <person name="Yu L."/>
        </authorList>
    </citation>
    <scope>NUCLEOTIDE SEQUENCE [LARGE SCALE GENOMIC DNA]</scope>
    <source>
        <strain evidence="9 10">11S</strain>
    </source>
</reference>
<proteinExistence type="predicted"/>
<evidence type="ECO:0000256" key="6">
    <source>
        <dbReference type="SAM" id="MobiDB-lite"/>
    </source>
</evidence>
<dbReference type="OrthoDB" id="9761531at2"/>
<feature type="transmembrane region" description="Helical" evidence="7">
    <location>
        <begin position="403"/>
        <end position="426"/>
    </location>
</feature>
<evidence type="ECO:0000256" key="2">
    <source>
        <dbReference type="ARBA" id="ARBA00022475"/>
    </source>
</evidence>
<dbReference type="InterPro" id="IPR035681">
    <property type="entry name" value="ComA-like_MBL"/>
</dbReference>
<keyword evidence="3 7" id="KW-0812">Transmembrane</keyword>
<feature type="region of interest" description="Disordered" evidence="6">
    <location>
        <begin position="745"/>
        <end position="775"/>
    </location>
</feature>
<feature type="transmembrane region" description="Helical" evidence="7">
    <location>
        <begin position="336"/>
        <end position="356"/>
    </location>
</feature>
<dbReference type="Pfam" id="PF00753">
    <property type="entry name" value="Lactamase_B"/>
    <property type="match status" value="1"/>
</dbReference>
<accession>A0A431V892</accession>
<dbReference type="GO" id="GO:0030420">
    <property type="term" value="P:establishment of competence for transformation"/>
    <property type="evidence" value="ECO:0007669"/>
    <property type="project" value="InterPro"/>
</dbReference>
<keyword evidence="4 7" id="KW-1133">Transmembrane helix</keyword>
<keyword evidence="5 7" id="KW-0472">Membrane</keyword>
<dbReference type="GO" id="GO:0005886">
    <property type="term" value="C:plasma membrane"/>
    <property type="evidence" value="ECO:0007669"/>
    <property type="project" value="UniProtKB-SubCell"/>
</dbReference>
<feature type="transmembrane region" description="Helical" evidence="7">
    <location>
        <begin position="299"/>
        <end position="316"/>
    </location>
</feature>
<dbReference type="InterPro" id="IPR036866">
    <property type="entry name" value="RibonucZ/Hydroxyglut_hydro"/>
</dbReference>
<evidence type="ECO:0000256" key="3">
    <source>
        <dbReference type="ARBA" id="ARBA00022692"/>
    </source>
</evidence>
<dbReference type="Pfam" id="PF13567">
    <property type="entry name" value="DUF4131"/>
    <property type="match status" value="1"/>
</dbReference>
<feature type="transmembrane region" description="Helical" evidence="7">
    <location>
        <begin position="464"/>
        <end position="481"/>
    </location>
</feature>
<comment type="caution">
    <text evidence="9">The sequence shown here is derived from an EMBL/GenBank/DDBJ whole genome shotgun (WGS) entry which is preliminary data.</text>
</comment>
<dbReference type="AlphaFoldDB" id="A0A431V892"/>
<dbReference type="NCBIfam" id="TIGR00360">
    <property type="entry name" value="ComEC_N-term"/>
    <property type="match status" value="1"/>
</dbReference>
<dbReference type="Gene3D" id="3.60.15.10">
    <property type="entry name" value="Ribonuclease Z/Hydroxyacylglutathione hydrolase-like"/>
    <property type="match status" value="1"/>
</dbReference>
<organism evidence="9 10">
    <name type="scientific">Halomonas nitroreducens</name>
    <dbReference type="NCBI Taxonomy" id="447425"/>
    <lineage>
        <taxon>Bacteria</taxon>
        <taxon>Pseudomonadati</taxon>
        <taxon>Pseudomonadota</taxon>
        <taxon>Gammaproteobacteria</taxon>
        <taxon>Oceanospirillales</taxon>
        <taxon>Halomonadaceae</taxon>
        <taxon>Halomonas</taxon>
    </lineage>
</organism>
<dbReference type="InterPro" id="IPR025405">
    <property type="entry name" value="DUF4131"/>
</dbReference>
<dbReference type="InterPro" id="IPR001279">
    <property type="entry name" value="Metallo-B-lactamas"/>
</dbReference>
<dbReference type="PANTHER" id="PTHR30619">
    <property type="entry name" value="DNA INTERNALIZATION/COMPETENCE PROTEIN COMEC/REC2"/>
    <property type="match status" value="1"/>
</dbReference>
<sequence length="775" mass="82912">MRCGLAMPLALAALGGVFTGHLAATVLLQALGLLLLGLAAARRGREALLVLVMLAVAVQLLEVRGGELPPGLSRQDLRLEGRLLAATREGRLWRLDLAVSDCRPLAADLPSCSGLSRVRLSAFAGTIPPARAFRAGATWQLGVRLRPPSGFANPGAFDYRAWLWREGIQATGYVRRAPSPRRLLPASPSWRQRALVWLDGRDLPPRPARWLAALTLGASQRLAAADWELLNASGTTHLMVISGLHVGLVAGFALWLSRALAWCLTPASWRMAVWPWWIAAAMAVGYAALAGLEPPALRAMIMTLVGLWVASGRHAPGPWQAWWLALGLVVVADPLSAWRPGLWLSFVAVALLIIAWQGRARPRGWRGWVWALGRTQLLLAPLMAAAVLLAFGRLAPAGPLVNLFAVPLVGSLMVPLGLAGWLLAWVPLLGDACWWLFAKLASGLAVVLSRIVELLPLWHPPAAWGLPLALGLGLLSLLWALPGLERRLRLVGSGLLATLPLWLAAPVPAPGTLWVRVHDVGQGQLVSLRTTGYRALVDTGPRFGSGFMPLTSLWPSGQHFDDVIIGHADRDHAGGLPGLVANHRVDRYLAPPGGSLPVATTPCIAGRRWRRDGVEFRVLWPPEKVAGLSDNDRSCVLLVTAGAHRLLVTGDAGRRVERSLLPGLDGPVTVLVAGHHGSRTSSGAGFVRRVSPRQVIFSAARDNPFGHPDPEVVRRFRRAGSCLWSTARDGAVTLRLGHREGVMVGAERPPAGRHGGVGGGCLAVESPPSIPGIRR</sequence>
<dbReference type="InterPro" id="IPR004797">
    <property type="entry name" value="Competence_ComEC/Rec2"/>
</dbReference>
<dbReference type="CDD" id="cd07731">
    <property type="entry name" value="ComA-like_MBL-fold"/>
    <property type="match status" value="1"/>
</dbReference>
<feature type="transmembrane region" description="Helical" evidence="7">
    <location>
        <begin position="238"/>
        <end position="261"/>
    </location>
</feature>
<dbReference type="PANTHER" id="PTHR30619:SF1">
    <property type="entry name" value="RECOMBINATION PROTEIN 2"/>
    <property type="match status" value="1"/>
</dbReference>
<name>A0A431V892_9GAMM</name>
<feature type="transmembrane region" description="Helical" evidence="7">
    <location>
        <begin position="433"/>
        <end position="452"/>
    </location>
</feature>
<feature type="transmembrane region" description="Helical" evidence="7">
    <location>
        <begin position="488"/>
        <end position="505"/>
    </location>
</feature>
<protein>
    <submittedName>
        <fullName evidence="9">DNA internalization-related competence protein ComEC/Rec2</fullName>
    </submittedName>
</protein>
<evidence type="ECO:0000256" key="7">
    <source>
        <dbReference type="SAM" id="Phobius"/>
    </source>
</evidence>
<evidence type="ECO:0000256" key="1">
    <source>
        <dbReference type="ARBA" id="ARBA00004651"/>
    </source>
</evidence>
<dbReference type="Proteomes" id="UP000267400">
    <property type="component" value="Unassembled WGS sequence"/>
</dbReference>
<evidence type="ECO:0000313" key="10">
    <source>
        <dbReference type="Proteomes" id="UP000267400"/>
    </source>
</evidence>
<evidence type="ECO:0000259" key="8">
    <source>
        <dbReference type="SMART" id="SM00849"/>
    </source>
</evidence>
<dbReference type="NCBIfam" id="TIGR00361">
    <property type="entry name" value="ComEC_Rec2"/>
    <property type="match status" value="1"/>
</dbReference>
<dbReference type="EMBL" id="RXNS01000003">
    <property type="protein sequence ID" value="RTR06126.1"/>
    <property type="molecule type" value="Genomic_DNA"/>
</dbReference>
<feature type="transmembrane region" description="Helical" evidence="7">
    <location>
        <begin position="273"/>
        <end position="292"/>
    </location>
</feature>
<dbReference type="SMART" id="SM00849">
    <property type="entry name" value="Lactamase_B"/>
    <property type="match status" value="1"/>
</dbReference>
<gene>
    <name evidence="9" type="ORF">EKG36_04635</name>
</gene>
<evidence type="ECO:0000256" key="4">
    <source>
        <dbReference type="ARBA" id="ARBA00022989"/>
    </source>
</evidence>
<dbReference type="Pfam" id="PF03772">
    <property type="entry name" value="Competence"/>
    <property type="match status" value="1"/>
</dbReference>
<keyword evidence="10" id="KW-1185">Reference proteome</keyword>
<feature type="transmembrane region" description="Helical" evidence="7">
    <location>
        <begin position="368"/>
        <end position="391"/>
    </location>
</feature>